<accession>A0A3S9A3M2</accession>
<dbReference type="EMBL" id="CP034437">
    <property type="protein sequence ID" value="AZN40312.1"/>
    <property type="molecule type" value="Genomic_DNA"/>
</dbReference>
<keyword evidence="4 6" id="KW-0732">Signal</keyword>
<dbReference type="PANTHER" id="PTHR43649:SF31">
    <property type="entry name" value="SN-GLYCEROL-3-PHOSPHATE-BINDING PERIPLASMIC PROTEIN UGPB"/>
    <property type="match status" value="1"/>
</dbReference>
<evidence type="ECO:0000256" key="2">
    <source>
        <dbReference type="ARBA" id="ARBA00008520"/>
    </source>
</evidence>
<dbReference type="GO" id="GO:0030313">
    <property type="term" value="C:cell envelope"/>
    <property type="evidence" value="ECO:0007669"/>
    <property type="project" value="UniProtKB-SubCell"/>
</dbReference>
<feature type="chain" id="PRO_5019169198" evidence="6">
    <location>
        <begin position="34"/>
        <end position="463"/>
    </location>
</feature>
<dbReference type="KEGG" id="palb:EJC50_12145"/>
<evidence type="ECO:0000313" key="8">
    <source>
        <dbReference type="Proteomes" id="UP000272528"/>
    </source>
</evidence>
<protein>
    <submittedName>
        <fullName evidence="7">Extracellular solute-binding protein</fullName>
    </submittedName>
</protein>
<keyword evidence="8" id="KW-1185">Reference proteome</keyword>
<dbReference type="OrthoDB" id="355435at2"/>
<dbReference type="PANTHER" id="PTHR43649">
    <property type="entry name" value="ARABINOSE-BINDING PROTEIN-RELATED"/>
    <property type="match status" value="1"/>
</dbReference>
<evidence type="ECO:0000256" key="3">
    <source>
        <dbReference type="ARBA" id="ARBA00022448"/>
    </source>
</evidence>
<dbReference type="Pfam" id="PF01547">
    <property type="entry name" value="SBP_bac_1"/>
    <property type="match status" value="1"/>
</dbReference>
<gene>
    <name evidence="7" type="ORF">EJC50_12145</name>
</gene>
<dbReference type="PROSITE" id="PS51257">
    <property type="entry name" value="PROKAR_LIPOPROTEIN"/>
    <property type="match status" value="1"/>
</dbReference>
<proteinExistence type="inferred from homology"/>
<comment type="subcellular location">
    <subcellularLocation>
        <location evidence="1">Cell envelope</location>
    </subcellularLocation>
</comment>
<reference evidence="8" key="1">
    <citation type="submission" date="2018-12" db="EMBL/GenBank/DDBJ databases">
        <title>Genome sequence of Peanibacillus sp.</title>
        <authorList>
            <person name="Subramani G."/>
            <person name="Srinivasan S."/>
            <person name="Kim M.K."/>
        </authorList>
    </citation>
    <scope>NUCLEOTIDE SEQUENCE [LARGE SCALE GENOMIC DNA]</scope>
    <source>
        <strain evidence="8">18JY67-1</strain>
    </source>
</reference>
<dbReference type="InterPro" id="IPR050490">
    <property type="entry name" value="Bact_solute-bd_prot1"/>
</dbReference>
<dbReference type="AlphaFoldDB" id="A0A3S9A3M2"/>
<organism evidence="7 8">
    <name type="scientific">Paenibacillus albus</name>
    <dbReference type="NCBI Taxonomy" id="2495582"/>
    <lineage>
        <taxon>Bacteria</taxon>
        <taxon>Bacillati</taxon>
        <taxon>Bacillota</taxon>
        <taxon>Bacilli</taxon>
        <taxon>Bacillales</taxon>
        <taxon>Paenibacillaceae</taxon>
        <taxon>Paenibacillus</taxon>
    </lineage>
</organism>
<evidence type="ECO:0000256" key="6">
    <source>
        <dbReference type="SAM" id="SignalP"/>
    </source>
</evidence>
<evidence type="ECO:0000313" key="7">
    <source>
        <dbReference type="EMBL" id="AZN40312.1"/>
    </source>
</evidence>
<feature type="region of interest" description="Disordered" evidence="5">
    <location>
        <begin position="41"/>
        <end position="70"/>
    </location>
</feature>
<feature type="signal peptide" evidence="6">
    <location>
        <begin position="1"/>
        <end position="33"/>
    </location>
</feature>
<evidence type="ECO:0000256" key="5">
    <source>
        <dbReference type="SAM" id="MobiDB-lite"/>
    </source>
</evidence>
<comment type="similarity">
    <text evidence="2">Belongs to the bacterial solute-binding protein 1 family.</text>
</comment>
<dbReference type="SUPFAM" id="SSF53850">
    <property type="entry name" value="Periplasmic binding protein-like II"/>
    <property type="match status" value="1"/>
</dbReference>
<dbReference type="Proteomes" id="UP000272528">
    <property type="component" value="Chromosome"/>
</dbReference>
<dbReference type="Gene3D" id="3.40.190.10">
    <property type="entry name" value="Periplasmic binding protein-like II"/>
    <property type="match status" value="2"/>
</dbReference>
<keyword evidence="3" id="KW-0813">Transport</keyword>
<evidence type="ECO:0000256" key="4">
    <source>
        <dbReference type="ARBA" id="ARBA00022729"/>
    </source>
</evidence>
<name>A0A3S9A3M2_9BACL</name>
<dbReference type="InterPro" id="IPR006059">
    <property type="entry name" value="SBP"/>
</dbReference>
<sequence>MRNVKNTSTKGRSFTMRKWTLALISATMVMGLAACGSSNDNKDQNTANTGNQAAGNTAAANEGDTANSGSTEPVKLRIYAQYADEDTKGPYDYAVAELKKAMPNVELELDVQAQDDGQKLKTYAATGNLPDIFQAGLDIINTFKKSNNILELDKYADDFKAKIQPSAMNTLVTDDGHIYAYPYAGNEVAMLFYNKDIFTANNVKVPTTYEEMMAAVTAFNAKGITPLALFAKEKWPTVALYDMFASRLEPAGITKLDKGEAKASDPAFKTAAEEIVKLVKAGLLPKGATNLNYDQAAALFHEGKAAMFLNGQWEIDASTKALGDKLGFMYVPAADAAAYESAKLTFSGGGGPGGYAVNPGTKDPELAAKVAAFISEKYAEFKFTQRGTPMVATKVDAPVINKFPPVMEQLSKDIPNMKTTAFSWGLSNPKFKAAIEDAAQSLMTGGYSPDDFVSDVDASISSK</sequence>
<feature type="compositionally biased region" description="Low complexity" evidence="5">
    <location>
        <begin position="45"/>
        <end position="67"/>
    </location>
</feature>
<evidence type="ECO:0000256" key="1">
    <source>
        <dbReference type="ARBA" id="ARBA00004196"/>
    </source>
</evidence>